<evidence type="ECO:0000313" key="3">
    <source>
        <dbReference type="Proteomes" id="UP000287124"/>
    </source>
</evidence>
<dbReference type="EMBL" id="MIKF01000066">
    <property type="protein sequence ID" value="RTE79865.1"/>
    <property type="molecule type" value="Genomic_DNA"/>
</dbReference>
<name>A0A430LVU8_9HYPO</name>
<evidence type="ECO:0000256" key="1">
    <source>
        <dbReference type="SAM" id="MobiDB-lite"/>
    </source>
</evidence>
<reference evidence="2 3" key="1">
    <citation type="submission" date="2017-06" db="EMBL/GenBank/DDBJ databases">
        <title>Comparative genomic analysis of Ambrosia Fusariam Clade fungi.</title>
        <authorList>
            <person name="Stajich J.E."/>
            <person name="Carrillo J."/>
            <person name="Kijimoto T."/>
            <person name="Eskalen A."/>
            <person name="O'Donnell K."/>
            <person name="Kasson M."/>
        </authorList>
    </citation>
    <scope>NUCLEOTIDE SEQUENCE [LARGE SCALE GENOMIC DNA]</scope>
    <source>
        <strain evidence="2 3">UCR1854</strain>
    </source>
</reference>
<accession>A0A430LVU8</accession>
<sequence>MLHPAMATLIKLPPEVLRQIVLFVHDGTIKHRFAAYEPPLRRYELKGTNFRSNLSSLRQVNRLFHGIVTPILFQHVVICYSSGTQRLQQLSKSVSLRQLVRRLEICIKVRPVENFGDYLQGLKQDEKKILRYLSQLAVVIHTALPRFSNVRVIRVDFEDIAYNLNLDPNPWPRRCCWEEDTTNLFESLATALRRAQLNKLDELDLSFPLAYDFGCFLEDVDTDDYSAKALFKDLKYLRIHSGRATDDGEGIEFRYLTPNQEFDKYIRQLLHLAPNVHSLALKGSDFLVLDDSAFPPLHLQSLNLQSLSATSDALVSLVQQSPALERVIITGVYLESGTWKDILVPLSQSAIMFFYIETCGYQMEGESAHFRPADFVDHPDAPYIETTEADDLDACEAVFRRVRENKKRKYGSDYDEVADIKLKEDQRELVEFKTRVLYEYVKRQYNADEATDAEESGDYSDSMTDSESEDSDFV</sequence>
<feature type="region of interest" description="Disordered" evidence="1">
    <location>
        <begin position="449"/>
        <end position="474"/>
    </location>
</feature>
<dbReference type="Proteomes" id="UP000287124">
    <property type="component" value="Unassembled WGS sequence"/>
</dbReference>
<evidence type="ECO:0000313" key="2">
    <source>
        <dbReference type="EMBL" id="RTE79865.1"/>
    </source>
</evidence>
<proteinExistence type="predicted"/>
<dbReference type="AlphaFoldDB" id="A0A430LVU8"/>
<protein>
    <submittedName>
        <fullName evidence="2">Uncharacterized protein</fullName>
    </submittedName>
</protein>
<organism evidence="2 3">
    <name type="scientific">Fusarium euwallaceae</name>
    <dbReference type="NCBI Taxonomy" id="1147111"/>
    <lineage>
        <taxon>Eukaryota</taxon>
        <taxon>Fungi</taxon>
        <taxon>Dikarya</taxon>
        <taxon>Ascomycota</taxon>
        <taxon>Pezizomycotina</taxon>
        <taxon>Sordariomycetes</taxon>
        <taxon>Hypocreomycetidae</taxon>
        <taxon>Hypocreales</taxon>
        <taxon>Nectriaceae</taxon>
        <taxon>Fusarium</taxon>
        <taxon>Fusarium solani species complex</taxon>
    </lineage>
</organism>
<keyword evidence="3" id="KW-1185">Reference proteome</keyword>
<gene>
    <name evidence="2" type="ORF">BHE90_005639</name>
</gene>
<comment type="caution">
    <text evidence="2">The sequence shown here is derived from an EMBL/GenBank/DDBJ whole genome shotgun (WGS) entry which is preliminary data.</text>
</comment>